<name>A0AAV8W487_9CUCU</name>
<keyword evidence="3" id="KW-1185">Reference proteome</keyword>
<dbReference type="Pfam" id="PF17921">
    <property type="entry name" value="Integrase_H2C2"/>
    <property type="match status" value="1"/>
</dbReference>
<comment type="caution">
    <text evidence="2">The sequence shown here is derived from an EMBL/GenBank/DDBJ whole genome shotgun (WGS) entry which is preliminary data.</text>
</comment>
<proteinExistence type="predicted"/>
<dbReference type="PANTHER" id="PTHR47266">
    <property type="entry name" value="ENDONUCLEASE-RELATED"/>
    <property type="match status" value="1"/>
</dbReference>
<accession>A0AAV8W487</accession>
<sequence>MESKAENLHHHKGILTGRTLTVRKNNQIGVGGGHVGINKTLDKVRERFYWFGSRSDVEEWCRRCETCAASKGPRTPSRGKMQQYNVGAPFERIAIDVAGTIENFLRTVNEKQTNWDTCIGTPIPVSLPICSDESTGKTPASVVFGGELRLPIDLISERPKEGEDVDNYLSHIQERLRLTHTEVR</sequence>
<organism evidence="2 3">
    <name type="scientific">Exocentrus adspersus</name>
    <dbReference type="NCBI Taxonomy" id="1586481"/>
    <lineage>
        <taxon>Eukaryota</taxon>
        <taxon>Metazoa</taxon>
        <taxon>Ecdysozoa</taxon>
        <taxon>Arthropoda</taxon>
        <taxon>Hexapoda</taxon>
        <taxon>Insecta</taxon>
        <taxon>Pterygota</taxon>
        <taxon>Neoptera</taxon>
        <taxon>Endopterygota</taxon>
        <taxon>Coleoptera</taxon>
        <taxon>Polyphaga</taxon>
        <taxon>Cucujiformia</taxon>
        <taxon>Chrysomeloidea</taxon>
        <taxon>Cerambycidae</taxon>
        <taxon>Lamiinae</taxon>
        <taxon>Acanthocinini</taxon>
        <taxon>Exocentrus</taxon>
    </lineage>
</organism>
<dbReference type="Gene3D" id="1.10.340.70">
    <property type="match status" value="1"/>
</dbReference>
<gene>
    <name evidence="2" type="ORF">NQ315_002942</name>
</gene>
<dbReference type="InterPro" id="IPR041588">
    <property type="entry name" value="Integrase_H2C2"/>
</dbReference>
<dbReference type="EMBL" id="JANEYG010000010">
    <property type="protein sequence ID" value="KAJ8921328.1"/>
    <property type="molecule type" value="Genomic_DNA"/>
</dbReference>
<evidence type="ECO:0000313" key="3">
    <source>
        <dbReference type="Proteomes" id="UP001159042"/>
    </source>
</evidence>
<dbReference type="Proteomes" id="UP001159042">
    <property type="component" value="Unassembled WGS sequence"/>
</dbReference>
<protein>
    <recommendedName>
        <fullName evidence="1">Integrase zinc-binding domain-containing protein</fullName>
    </recommendedName>
</protein>
<evidence type="ECO:0000313" key="2">
    <source>
        <dbReference type="EMBL" id="KAJ8921328.1"/>
    </source>
</evidence>
<dbReference type="InterPro" id="IPR052160">
    <property type="entry name" value="Gypsy_RT_Integrase-like"/>
</dbReference>
<evidence type="ECO:0000259" key="1">
    <source>
        <dbReference type="Pfam" id="PF17921"/>
    </source>
</evidence>
<feature type="domain" description="Integrase zinc-binding" evidence="1">
    <location>
        <begin position="32"/>
        <end position="71"/>
    </location>
</feature>
<reference evidence="2 3" key="1">
    <citation type="journal article" date="2023" name="Insect Mol. Biol.">
        <title>Genome sequencing provides insights into the evolution of gene families encoding plant cell wall-degrading enzymes in longhorned beetles.</title>
        <authorList>
            <person name="Shin N.R."/>
            <person name="Okamura Y."/>
            <person name="Kirsch R."/>
            <person name="Pauchet Y."/>
        </authorList>
    </citation>
    <scope>NUCLEOTIDE SEQUENCE [LARGE SCALE GENOMIC DNA]</scope>
    <source>
        <strain evidence="2">EAD_L_NR</strain>
    </source>
</reference>
<dbReference type="AlphaFoldDB" id="A0AAV8W487"/>